<dbReference type="EMBL" id="AP025292">
    <property type="protein sequence ID" value="BDC98946.1"/>
    <property type="molecule type" value="Genomic_DNA"/>
</dbReference>
<evidence type="ECO:0000313" key="2">
    <source>
        <dbReference type="Proteomes" id="UP001354989"/>
    </source>
</evidence>
<organism evidence="1 2">
    <name type="scientific">Persicobacter psychrovividus</name>
    <dbReference type="NCBI Taxonomy" id="387638"/>
    <lineage>
        <taxon>Bacteria</taxon>
        <taxon>Pseudomonadati</taxon>
        <taxon>Bacteroidota</taxon>
        <taxon>Cytophagia</taxon>
        <taxon>Cytophagales</taxon>
        <taxon>Persicobacteraceae</taxon>
        <taxon>Persicobacter</taxon>
    </lineage>
</organism>
<name>A0ABN6LCA7_9BACT</name>
<proteinExistence type="predicted"/>
<dbReference type="Proteomes" id="UP001354989">
    <property type="component" value="Chromosome"/>
</dbReference>
<evidence type="ECO:0008006" key="3">
    <source>
        <dbReference type="Google" id="ProtNLM"/>
    </source>
</evidence>
<protein>
    <recommendedName>
        <fullName evidence="3">DUF4230 domain-containing protein</fullName>
    </recommendedName>
</protein>
<evidence type="ECO:0000313" key="1">
    <source>
        <dbReference type="EMBL" id="BDC98946.1"/>
    </source>
</evidence>
<keyword evidence="2" id="KW-1185">Reference proteome</keyword>
<reference evidence="1 2" key="1">
    <citation type="submission" date="2021-12" db="EMBL/GenBank/DDBJ databases">
        <title>Genome sequencing of bacteria with rrn-lacking chromosome and rrn-plasmid.</title>
        <authorList>
            <person name="Anda M."/>
            <person name="Iwasaki W."/>
        </authorList>
    </citation>
    <scope>NUCLEOTIDE SEQUENCE [LARGE SCALE GENOMIC DNA]</scope>
    <source>
        <strain evidence="1 2">NBRC 101262</strain>
    </source>
</reference>
<gene>
    <name evidence="1" type="ORF">PEPS_12270</name>
</gene>
<accession>A0ABN6LCA7</accession>
<sequence>MKKIGQLIIIIVLAFGAYRWYAYQKEKEALRQQTIALEHKDRIFLDQLKATGRVELATQTFLYTDTISKKSAYTVFGIRYYDATVQRVFFVPGRCGYFIDLGDESKTTIVNSQDTVWIRSSLILDHLSLDIEKMSINTLQEDWFSEMDNVEALRALSKRCKAHYAPLLGKSFLWNPVLGHLQQQVFSPLTDKVVILTLNSDFYVEDRHYSPANENLILKR</sequence>
<dbReference type="RefSeq" id="WP_338397971.1">
    <property type="nucleotide sequence ID" value="NZ_AP025292.1"/>
</dbReference>